<dbReference type="PANTHER" id="PTHR24148">
    <property type="entry name" value="ANKYRIN REPEAT DOMAIN-CONTAINING PROTEIN 39 HOMOLOG-RELATED"/>
    <property type="match status" value="1"/>
</dbReference>
<proteinExistence type="predicted"/>
<organism evidence="2 3">
    <name type="scientific">Epicoccum nigrum</name>
    <name type="common">Soil fungus</name>
    <name type="synonym">Epicoccum purpurascens</name>
    <dbReference type="NCBI Taxonomy" id="105696"/>
    <lineage>
        <taxon>Eukaryota</taxon>
        <taxon>Fungi</taxon>
        <taxon>Dikarya</taxon>
        <taxon>Ascomycota</taxon>
        <taxon>Pezizomycotina</taxon>
        <taxon>Dothideomycetes</taxon>
        <taxon>Pleosporomycetidae</taxon>
        <taxon>Pleosporales</taxon>
        <taxon>Pleosporineae</taxon>
        <taxon>Didymellaceae</taxon>
        <taxon>Epicoccum</taxon>
    </lineage>
</organism>
<dbReference type="PANTHER" id="PTHR24148:SF64">
    <property type="entry name" value="HETEROKARYON INCOMPATIBILITY DOMAIN-CONTAINING PROTEIN"/>
    <property type="match status" value="1"/>
</dbReference>
<keyword evidence="3" id="KW-1185">Reference proteome</keyword>
<dbReference type="Proteomes" id="UP000193240">
    <property type="component" value="Unassembled WGS sequence"/>
</dbReference>
<evidence type="ECO:0000259" key="1">
    <source>
        <dbReference type="Pfam" id="PF06985"/>
    </source>
</evidence>
<sequence length="643" mass="73586">MEPYCYEPLVSSNSIRLLELLPGKYEDALRASMAEAELSTEPGEPWFGALSYCWGTSVFDADLICDGKTLKITQSLAAALRRMRHEKTTFALWVDQVCINQRDISERNSQVKLMGLIYSKAYRVIMWLGEEDEDVALEQRSGRTDKRTSPKQDIGMEGSGLKDLIERLAKAQEKRHEVGDTRNGHELQWIGLRSYGLPKMRDPGYATFTRLLQRQYFSRGWVLQEAALAVQNTVRIGAASVSLQDFYRAIFACVSLGFDQGIQADNIRRFMSIINMRVAMREKESMDLLGLLLQTRAIATTDPRDRIYCLLGLAKDQEMLQIEPDYADSVEAVYRGFTLRHIKCYRNLDVLAVPRSRQETMLLPTWVTDWRMADAGYVLSLDGRDRAEDCPYRATTETRADVAGSPDPDIIGLSGFVFDSVIKCGRRDRSVKMDPGWSSWRQIRHAFREHVEFRLKYLDWKYVGLLHTSKPYITGEAREDVFWQCLTAGRTFDSNTNLDVVKENYQAWSKHYFLHPTLRWLLPNFALITTLGLLQLLRMLRTTFALFCWVPLYGRNLQQEAFNNLCGDGNSGHVMIYTSQGYMGLAPEATKEGDAIALLKGGRLPFVLEKEGDNWTMRGSCYIHGIMYGEGFDDARCRTMWIQ</sequence>
<dbReference type="STRING" id="105696.A0A1Y2MCJ6"/>
<accession>A0A1Y2MCJ6</accession>
<evidence type="ECO:0000313" key="3">
    <source>
        <dbReference type="Proteomes" id="UP000193240"/>
    </source>
</evidence>
<evidence type="ECO:0000313" key="2">
    <source>
        <dbReference type="EMBL" id="OSS53854.1"/>
    </source>
</evidence>
<name>A0A1Y2MCJ6_EPING</name>
<dbReference type="EMBL" id="KZ107838">
    <property type="protein sequence ID" value="OSS53854.1"/>
    <property type="molecule type" value="Genomic_DNA"/>
</dbReference>
<protein>
    <recommendedName>
        <fullName evidence="1">Heterokaryon incompatibility domain-containing protein</fullName>
    </recommendedName>
</protein>
<dbReference type="Pfam" id="PF26639">
    <property type="entry name" value="Het-6_barrel"/>
    <property type="match status" value="1"/>
</dbReference>
<dbReference type="OMA" id="HEWHRIS"/>
<feature type="domain" description="Heterokaryon incompatibility" evidence="1">
    <location>
        <begin position="48"/>
        <end position="225"/>
    </location>
</feature>
<dbReference type="InterPro" id="IPR010730">
    <property type="entry name" value="HET"/>
</dbReference>
<dbReference type="InterPro" id="IPR052895">
    <property type="entry name" value="HetReg/Transcr_Mod"/>
</dbReference>
<dbReference type="AlphaFoldDB" id="A0A1Y2MCJ6"/>
<reference evidence="2 3" key="1">
    <citation type="journal article" date="2017" name="Genome Announc.">
        <title>Genome sequence of the saprophytic ascomycete Epicoccum nigrum ICMP 19927 strain isolated from New Zealand.</title>
        <authorList>
            <person name="Fokin M."/>
            <person name="Fleetwood D."/>
            <person name="Weir B.S."/>
            <person name="Villas-Boas S.G."/>
        </authorList>
    </citation>
    <scope>NUCLEOTIDE SEQUENCE [LARGE SCALE GENOMIC DNA]</scope>
    <source>
        <strain evidence="2 3">ICMP 19927</strain>
    </source>
</reference>
<gene>
    <name evidence="2" type="ORF">B5807_01376</name>
</gene>
<dbReference type="InParanoid" id="A0A1Y2MCJ6"/>
<dbReference type="Pfam" id="PF06985">
    <property type="entry name" value="HET"/>
    <property type="match status" value="1"/>
</dbReference>